<dbReference type="EMBL" id="BKCJ010008395">
    <property type="protein sequence ID" value="GEU82000.1"/>
    <property type="molecule type" value="Genomic_DNA"/>
</dbReference>
<feature type="region of interest" description="Disordered" evidence="1">
    <location>
        <begin position="143"/>
        <end position="238"/>
    </location>
</feature>
<reference evidence="2" key="1">
    <citation type="journal article" date="2019" name="Sci. Rep.">
        <title>Draft genome of Tanacetum cinerariifolium, the natural source of mosquito coil.</title>
        <authorList>
            <person name="Yamashiro T."/>
            <person name="Shiraishi A."/>
            <person name="Satake H."/>
            <person name="Nakayama K."/>
        </authorList>
    </citation>
    <scope>NUCLEOTIDE SEQUENCE</scope>
</reference>
<sequence>MWHICDKSWLVESLVTPFSGKLIEREERVGRARESRRDDINIDEFGCCNWIGSREGGRGKGYMRQGGVEINVGFGLSCVSKHRRGKEIINGAKSKEIHASLVISIKVDKEVDEGFDDQMKLKLKDVETIAHVVQSLMDLKKGSMESREESILQKIPKGLGEARGEPTQPSHKKHSHDDHDPPENYKGDTKIRRMNIGGSSSKKGKAHQESSNYETFVDVDEPQQEREVPSEIIGEKYA</sequence>
<evidence type="ECO:0000313" key="2">
    <source>
        <dbReference type="EMBL" id="GEU82000.1"/>
    </source>
</evidence>
<protein>
    <submittedName>
        <fullName evidence="2">Uncharacterized protein</fullName>
    </submittedName>
</protein>
<organism evidence="2">
    <name type="scientific">Tanacetum cinerariifolium</name>
    <name type="common">Dalmatian daisy</name>
    <name type="synonym">Chrysanthemum cinerariifolium</name>
    <dbReference type="NCBI Taxonomy" id="118510"/>
    <lineage>
        <taxon>Eukaryota</taxon>
        <taxon>Viridiplantae</taxon>
        <taxon>Streptophyta</taxon>
        <taxon>Embryophyta</taxon>
        <taxon>Tracheophyta</taxon>
        <taxon>Spermatophyta</taxon>
        <taxon>Magnoliopsida</taxon>
        <taxon>eudicotyledons</taxon>
        <taxon>Gunneridae</taxon>
        <taxon>Pentapetalae</taxon>
        <taxon>asterids</taxon>
        <taxon>campanulids</taxon>
        <taxon>Asterales</taxon>
        <taxon>Asteraceae</taxon>
        <taxon>Asteroideae</taxon>
        <taxon>Anthemideae</taxon>
        <taxon>Anthemidinae</taxon>
        <taxon>Tanacetum</taxon>
    </lineage>
</organism>
<proteinExistence type="predicted"/>
<accession>A0A6L2N7A7</accession>
<dbReference type="AlphaFoldDB" id="A0A6L2N7A7"/>
<feature type="compositionally biased region" description="Basic and acidic residues" evidence="1">
    <location>
        <begin position="175"/>
        <end position="191"/>
    </location>
</feature>
<name>A0A6L2N7A7_TANCI</name>
<comment type="caution">
    <text evidence="2">The sequence shown here is derived from an EMBL/GenBank/DDBJ whole genome shotgun (WGS) entry which is preliminary data.</text>
</comment>
<evidence type="ECO:0000256" key="1">
    <source>
        <dbReference type="SAM" id="MobiDB-lite"/>
    </source>
</evidence>
<feature type="compositionally biased region" description="Basic and acidic residues" evidence="1">
    <location>
        <begin position="223"/>
        <end position="238"/>
    </location>
</feature>
<gene>
    <name evidence="2" type="ORF">Tci_053978</name>
</gene>